<dbReference type="Gene3D" id="3.40.710.10">
    <property type="entry name" value="DD-peptidase/beta-lactamase superfamily"/>
    <property type="match status" value="1"/>
</dbReference>
<evidence type="ECO:0000256" key="2">
    <source>
        <dbReference type="ARBA" id="ARBA00022729"/>
    </source>
</evidence>
<dbReference type="RefSeq" id="WP_158421215.1">
    <property type="nucleotide sequence ID" value="NZ_JAOQJL010000011.1"/>
</dbReference>
<dbReference type="GO" id="GO:0016787">
    <property type="term" value="F:hydrolase activity"/>
    <property type="evidence" value="ECO:0007669"/>
    <property type="project" value="UniProtKB-KW"/>
</dbReference>
<dbReference type="PRINTS" id="PR00725">
    <property type="entry name" value="DADACBPTASE1"/>
</dbReference>
<comment type="similarity">
    <text evidence="1 7">Belongs to the peptidase S11 family.</text>
</comment>
<feature type="domain" description="Peptidase S11 D-alanyl-D-alanine carboxypeptidase A N-terminal" evidence="8">
    <location>
        <begin position="65"/>
        <end position="296"/>
    </location>
</feature>
<keyword evidence="5" id="KW-0573">Peptidoglycan synthesis</keyword>
<reference evidence="9 10" key="1">
    <citation type="journal article" date="2021" name="ISME Commun">
        <title>Automated analysis of genomic sequences facilitates high-throughput and comprehensive description of bacteria.</title>
        <authorList>
            <person name="Hitch T.C.A."/>
        </authorList>
    </citation>
    <scope>NUCLEOTIDE SEQUENCE [LARGE SCALE GENOMIC DNA]</scope>
    <source>
        <strain evidence="9 10">Sanger_23</strain>
    </source>
</reference>
<protein>
    <submittedName>
        <fullName evidence="9">Serine hydrolase</fullName>
    </submittedName>
</protein>
<evidence type="ECO:0000313" key="10">
    <source>
        <dbReference type="Proteomes" id="UP001652409"/>
    </source>
</evidence>
<name>A0ABT2TSC2_9FIRM</name>
<evidence type="ECO:0000259" key="8">
    <source>
        <dbReference type="Pfam" id="PF00768"/>
    </source>
</evidence>
<accession>A0ABT2TSC2</accession>
<evidence type="ECO:0000256" key="3">
    <source>
        <dbReference type="ARBA" id="ARBA00022801"/>
    </source>
</evidence>
<evidence type="ECO:0000256" key="7">
    <source>
        <dbReference type="RuleBase" id="RU004016"/>
    </source>
</evidence>
<evidence type="ECO:0000256" key="5">
    <source>
        <dbReference type="ARBA" id="ARBA00022984"/>
    </source>
</evidence>
<comment type="caution">
    <text evidence="9">The sequence shown here is derived from an EMBL/GenBank/DDBJ whole genome shotgun (WGS) entry which is preliminary data.</text>
</comment>
<keyword evidence="2" id="KW-0732">Signal</keyword>
<dbReference type="SUPFAM" id="SSF56601">
    <property type="entry name" value="beta-lactamase/transpeptidase-like"/>
    <property type="match status" value="1"/>
</dbReference>
<evidence type="ECO:0000313" key="9">
    <source>
        <dbReference type="EMBL" id="MCU6765144.1"/>
    </source>
</evidence>
<keyword evidence="4" id="KW-0133">Cell shape</keyword>
<dbReference type="EMBL" id="JAOQJL010000011">
    <property type="protein sequence ID" value="MCU6765144.1"/>
    <property type="molecule type" value="Genomic_DNA"/>
</dbReference>
<keyword evidence="10" id="KW-1185">Reference proteome</keyword>
<dbReference type="Proteomes" id="UP001652409">
    <property type="component" value="Unassembled WGS sequence"/>
</dbReference>
<dbReference type="PANTHER" id="PTHR21581">
    <property type="entry name" value="D-ALANYL-D-ALANINE CARBOXYPEPTIDASE"/>
    <property type="match status" value="1"/>
</dbReference>
<dbReference type="InterPro" id="IPR012338">
    <property type="entry name" value="Beta-lactam/transpept-like"/>
</dbReference>
<keyword evidence="6" id="KW-0961">Cell wall biogenesis/degradation</keyword>
<evidence type="ECO:0000256" key="4">
    <source>
        <dbReference type="ARBA" id="ARBA00022960"/>
    </source>
</evidence>
<sequence>MAAGRRKRRRRNYRKRLLICLLVQILALTAFGCALGWNRGVSSFAADIAGKFSSPVIADLDLSGIWSTCAVLMDERSGKVISQVSGEERMYPASMTKVMTAIVAIEALPGLQKQITLSGDDIDQLYKHDATQAGFQLGEKVTALDLLYGVMLPSGAECCLALAQDISGSEAKFVEKMNEKAKKLGMDGTHFCDCTGLHDPEHYSTARDIAVLMRYAVHNPVFRKIAQAVRHTSQGTNLHPDGITYYSSMLKNMPDPSVTGGEILGGKTGYTDVAGHCLASFARIKDREYILVTAGAYSDNDPIPHIEDAYTIYNRLGRVVDGK</sequence>
<evidence type="ECO:0000256" key="1">
    <source>
        <dbReference type="ARBA" id="ARBA00007164"/>
    </source>
</evidence>
<dbReference type="Pfam" id="PF00768">
    <property type="entry name" value="Peptidase_S11"/>
    <property type="match status" value="1"/>
</dbReference>
<dbReference type="PROSITE" id="PS51257">
    <property type="entry name" value="PROKAR_LIPOPROTEIN"/>
    <property type="match status" value="1"/>
</dbReference>
<proteinExistence type="inferred from homology"/>
<dbReference type="InterPro" id="IPR001967">
    <property type="entry name" value="Peptidase_S11_N"/>
</dbReference>
<gene>
    <name evidence="9" type="ORF">OCV61_06905</name>
</gene>
<evidence type="ECO:0000256" key="6">
    <source>
        <dbReference type="ARBA" id="ARBA00023316"/>
    </source>
</evidence>
<dbReference type="InterPro" id="IPR018044">
    <property type="entry name" value="Peptidase_S11"/>
</dbReference>
<organism evidence="9 10">
    <name type="scientific">Blautia ammoniilytica</name>
    <dbReference type="NCBI Taxonomy" id="2981782"/>
    <lineage>
        <taxon>Bacteria</taxon>
        <taxon>Bacillati</taxon>
        <taxon>Bacillota</taxon>
        <taxon>Clostridia</taxon>
        <taxon>Lachnospirales</taxon>
        <taxon>Lachnospiraceae</taxon>
        <taxon>Blautia</taxon>
    </lineage>
</organism>
<dbReference type="PANTHER" id="PTHR21581:SF6">
    <property type="entry name" value="TRAFFICKING PROTEIN PARTICLE COMPLEX SUBUNIT 12"/>
    <property type="match status" value="1"/>
</dbReference>
<keyword evidence="3 9" id="KW-0378">Hydrolase</keyword>